<dbReference type="Gene3D" id="3.40.50.1820">
    <property type="entry name" value="alpha/beta hydrolase"/>
    <property type="match status" value="1"/>
</dbReference>
<protein>
    <submittedName>
        <fullName evidence="2">Alpha/beta fold hydrolase</fullName>
    </submittedName>
</protein>
<dbReference type="Pfam" id="PF12697">
    <property type="entry name" value="Abhydrolase_6"/>
    <property type="match status" value="1"/>
</dbReference>
<sequence>MSTQRITLDLGETRITGIAEPGRPGMPLLVCIPGGGYNATYFDVAGYSLVDAARREGFPVVSLDRPGYGGSTALKGEVSFRRNAEVLQGAVAELWRRNLSNVPGIVLVGHSIGGAIALHLAVGDRTWPLLGVSVSGIHHESQRSNDALRSQPQNSSLEFSREHLLRFMYGPEDTYDPGVLDIAKHAESPVPIAELVEVAGDWCGDFAGVAARVEVPVHYGLAEHEGFWHSSDESVAAFGKAFTAAPSVTARRILGGGHNIDHHYVGAGFHKEQLDFAKRLATPAR</sequence>
<accession>A0AAU2ADG7</accession>
<dbReference type="GO" id="GO:0016787">
    <property type="term" value="F:hydrolase activity"/>
    <property type="evidence" value="ECO:0007669"/>
    <property type="project" value="UniProtKB-KW"/>
</dbReference>
<evidence type="ECO:0000313" key="2">
    <source>
        <dbReference type="EMBL" id="WTT22671.1"/>
    </source>
</evidence>
<organism evidence="2">
    <name type="scientific">Streptomyces sp. NBC_00093</name>
    <dbReference type="NCBI Taxonomy" id="2975649"/>
    <lineage>
        <taxon>Bacteria</taxon>
        <taxon>Bacillati</taxon>
        <taxon>Actinomycetota</taxon>
        <taxon>Actinomycetes</taxon>
        <taxon>Kitasatosporales</taxon>
        <taxon>Streptomycetaceae</taxon>
        <taxon>Streptomyces</taxon>
    </lineage>
</organism>
<gene>
    <name evidence="2" type="ORF">OHA22_47610</name>
</gene>
<reference evidence="2" key="1">
    <citation type="submission" date="2022-10" db="EMBL/GenBank/DDBJ databases">
        <title>The complete genomes of actinobacterial strains from the NBC collection.</title>
        <authorList>
            <person name="Joergensen T.S."/>
            <person name="Alvarez Arevalo M."/>
            <person name="Sterndorff E.B."/>
            <person name="Faurdal D."/>
            <person name="Vuksanovic O."/>
            <person name="Mourched A.-S."/>
            <person name="Charusanti P."/>
            <person name="Shaw S."/>
            <person name="Blin K."/>
            <person name="Weber T."/>
        </authorList>
    </citation>
    <scope>NUCLEOTIDE SEQUENCE</scope>
    <source>
        <strain evidence="2">NBC_00093</strain>
    </source>
</reference>
<keyword evidence="2" id="KW-0378">Hydrolase</keyword>
<dbReference type="SUPFAM" id="SSF53474">
    <property type="entry name" value="alpha/beta-Hydrolases"/>
    <property type="match status" value="1"/>
</dbReference>
<dbReference type="InterPro" id="IPR029058">
    <property type="entry name" value="AB_hydrolase_fold"/>
</dbReference>
<evidence type="ECO:0000259" key="1">
    <source>
        <dbReference type="Pfam" id="PF12697"/>
    </source>
</evidence>
<dbReference type="InterPro" id="IPR000073">
    <property type="entry name" value="AB_hydrolase_1"/>
</dbReference>
<dbReference type="PRINTS" id="PR00111">
    <property type="entry name" value="ABHYDROLASE"/>
</dbReference>
<feature type="domain" description="AB hydrolase-1" evidence="1">
    <location>
        <begin position="29"/>
        <end position="261"/>
    </location>
</feature>
<dbReference type="EMBL" id="CP108222">
    <property type="protein sequence ID" value="WTT22671.1"/>
    <property type="molecule type" value="Genomic_DNA"/>
</dbReference>
<proteinExistence type="predicted"/>
<name>A0AAU2ADG7_9ACTN</name>
<dbReference type="AlphaFoldDB" id="A0AAU2ADG7"/>